<dbReference type="Gene3D" id="3.10.180.10">
    <property type="entry name" value="2,3-Dihydroxybiphenyl 1,2-Dioxygenase, domain 1"/>
    <property type="match status" value="1"/>
</dbReference>
<dbReference type="Pfam" id="PF00903">
    <property type="entry name" value="Glyoxalase"/>
    <property type="match status" value="1"/>
</dbReference>
<dbReference type="PANTHER" id="PTHR21366">
    <property type="entry name" value="GLYOXALASE FAMILY PROTEIN"/>
    <property type="match status" value="1"/>
</dbReference>
<comment type="caution">
    <text evidence="2">The sequence shown here is derived from an EMBL/GenBank/DDBJ whole genome shotgun (WGS) entry which is preliminary data.</text>
</comment>
<evidence type="ECO:0000259" key="1">
    <source>
        <dbReference type="PROSITE" id="PS51819"/>
    </source>
</evidence>
<protein>
    <submittedName>
        <fullName evidence="2">Catechol-2,3-dioxygenase</fullName>
    </submittedName>
</protein>
<evidence type="ECO:0000313" key="2">
    <source>
        <dbReference type="EMBL" id="MBP2057161.1"/>
    </source>
</evidence>
<gene>
    <name evidence="2" type="ORF">J2Z60_000323</name>
</gene>
<sequence>MEIINLDHMVLTVKNLSVSKKFYHEVIGLPIVDEQKNNFVSLRCGNSLIRLRQLSNAVGAIVADKLQIGVFDFCLETSASVNEILDNFKRFNISIAQGPVTKNGAKGSMTSIYVRDPDGNLVEISTY</sequence>
<reference evidence="2 3" key="1">
    <citation type="submission" date="2021-03" db="EMBL/GenBank/DDBJ databases">
        <title>Genomic Encyclopedia of Type Strains, Phase IV (KMG-IV): sequencing the most valuable type-strain genomes for metagenomic binning, comparative biology and taxonomic classification.</title>
        <authorList>
            <person name="Goeker M."/>
        </authorList>
    </citation>
    <scope>NUCLEOTIDE SEQUENCE [LARGE SCALE GENOMIC DNA]</scope>
    <source>
        <strain evidence="2 3">DSM 101872</strain>
    </source>
</reference>
<evidence type="ECO:0000313" key="3">
    <source>
        <dbReference type="Proteomes" id="UP001519292"/>
    </source>
</evidence>
<dbReference type="Proteomes" id="UP001519292">
    <property type="component" value="Unassembled WGS sequence"/>
</dbReference>
<organism evidence="2 3">
    <name type="scientific">Lactobacillus colini</name>
    <dbReference type="NCBI Taxonomy" id="1819254"/>
    <lineage>
        <taxon>Bacteria</taxon>
        <taxon>Bacillati</taxon>
        <taxon>Bacillota</taxon>
        <taxon>Bacilli</taxon>
        <taxon>Lactobacillales</taxon>
        <taxon>Lactobacillaceae</taxon>
        <taxon>Lactobacillus</taxon>
    </lineage>
</organism>
<dbReference type="SUPFAM" id="SSF54593">
    <property type="entry name" value="Glyoxalase/Bleomycin resistance protein/Dihydroxybiphenyl dioxygenase"/>
    <property type="match status" value="1"/>
</dbReference>
<name>A0ABS4MBY4_9LACO</name>
<proteinExistence type="predicted"/>
<dbReference type="InterPro" id="IPR050383">
    <property type="entry name" value="GlyoxalaseI/FosfomycinResist"/>
</dbReference>
<dbReference type="PROSITE" id="PS51819">
    <property type="entry name" value="VOC"/>
    <property type="match status" value="1"/>
</dbReference>
<feature type="domain" description="VOC" evidence="1">
    <location>
        <begin position="5"/>
        <end position="127"/>
    </location>
</feature>
<dbReference type="PANTHER" id="PTHR21366:SF14">
    <property type="entry name" value="GLYOXALASE DOMAIN-CONTAINING PROTEIN 5"/>
    <property type="match status" value="1"/>
</dbReference>
<dbReference type="InterPro" id="IPR029068">
    <property type="entry name" value="Glyas_Bleomycin-R_OHBP_Dase"/>
</dbReference>
<dbReference type="EMBL" id="JAGGLU010000001">
    <property type="protein sequence ID" value="MBP2057161.1"/>
    <property type="molecule type" value="Genomic_DNA"/>
</dbReference>
<dbReference type="RefSeq" id="WP_209685730.1">
    <property type="nucleotide sequence ID" value="NZ_JAGGLU010000001.1"/>
</dbReference>
<accession>A0ABS4MBY4</accession>
<dbReference type="InterPro" id="IPR004360">
    <property type="entry name" value="Glyas_Fos-R_dOase_dom"/>
</dbReference>
<dbReference type="InterPro" id="IPR037523">
    <property type="entry name" value="VOC_core"/>
</dbReference>
<keyword evidence="3" id="KW-1185">Reference proteome</keyword>